<evidence type="ECO:0000256" key="9">
    <source>
        <dbReference type="ARBA" id="ARBA00023004"/>
    </source>
</evidence>
<dbReference type="GO" id="GO:0051539">
    <property type="term" value="F:4 iron, 4 sulfur cluster binding"/>
    <property type="evidence" value="ECO:0007669"/>
    <property type="project" value="UniProtKB-UniRule"/>
</dbReference>
<evidence type="ECO:0000256" key="6">
    <source>
        <dbReference type="ARBA" id="ARBA00022723"/>
    </source>
</evidence>
<dbReference type="GO" id="GO:0009055">
    <property type="term" value="F:electron transfer activity"/>
    <property type="evidence" value="ECO:0007669"/>
    <property type="project" value="UniProtKB-UniRule"/>
</dbReference>
<dbReference type="PROSITE" id="PS00198">
    <property type="entry name" value="4FE4S_FER_1"/>
    <property type="match status" value="1"/>
</dbReference>
<evidence type="ECO:0000256" key="7">
    <source>
        <dbReference type="ARBA" id="ARBA00022737"/>
    </source>
</evidence>
<dbReference type="Proteomes" id="UP000229907">
    <property type="component" value="Chromosome"/>
</dbReference>
<feature type="region of interest" description="Disordered" evidence="13">
    <location>
        <begin position="86"/>
        <end position="107"/>
    </location>
</feature>
<keyword evidence="11 12" id="KW-0003">3Fe-4S</keyword>
<dbReference type="NCBIfam" id="NF045480">
    <property type="entry name" value="FdxA_Actino"/>
    <property type="match status" value="1"/>
</dbReference>
<organism evidence="16 17">
    <name type="scientific">Bifidobacterium choerinum</name>
    <dbReference type="NCBI Taxonomy" id="35760"/>
    <lineage>
        <taxon>Bacteria</taxon>
        <taxon>Bacillati</taxon>
        <taxon>Actinomycetota</taxon>
        <taxon>Actinomycetes</taxon>
        <taxon>Bifidobacteriales</taxon>
        <taxon>Bifidobacteriaceae</taxon>
        <taxon>Bifidobacterium</taxon>
    </lineage>
</organism>
<comment type="cofactor">
    <cofactor evidence="12">
        <name>[3Fe-4S] cluster</name>
        <dbReference type="ChEBI" id="CHEBI:21137"/>
    </cofactor>
    <text evidence="12">Binds 1 [3Fe-4S] cluster.</text>
</comment>
<protein>
    <recommendedName>
        <fullName evidence="3 12">Ferredoxin</fullName>
    </recommendedName>
</protein>
<comment type="cofactor">
    <cofactor evidence="1 12">
        <name>[4Fe-4S] cluster</name>
        <dbReference type="ChEBI" id="CHEBI:49883"/>
    </cofactor>
</comment>
<keyword evidence="6 12" id="KW-0479">Metal-binding</keyword>
<reference evidence="16 17" key="1">
    <citation type="submission" date="2014-03" db="EMBL/GenBank/DDBJ databases">
        <title>Genomics of Bifidobacteria.</title>
        <authorList>
            <person name="Ventura M."/>
            <person name="Milani C."/>
            <person name="Lugli G.A."/>
        </authorList>
    </citation>
    <scope>NUCLEOTIDE SEQUENCE [LARGE SCALE GENOMIC DNA]</scope>
    <source>
        <strain evidence="16 17">LMG 10510</strain>
    </source>
</reference>
<dbReference type="Pfam" id="PF00037">
    <property type="entry name" value="Fer4"/>
    <property type="match status" value="1"/>
</dbReference>
<evidence type="ECO:0000256" key="12">
    <source>
        <dbReference type="RuleBase" id="RU365098"/>
    </source>
</evidence>
<comment type="function">
    <text evidence="2 12">Ferredoxins are iron-sulfur proteins that transfer electrons in a wide variety of metabolic reactions.</text>
</comment>
<evidence type="ECO:0000313" key="18">
    <source>
        <dbReference type="Proteomes" id="UP000229907"/>
    </source>
</evidence>
<keyword evidence="4 12" id="KW-0813">Transport</keyword>
<dbReference type="InterPro" id="IPR017900">
    <property type="entry name" value="4Fe4S_Fe_S_CS"/>
</dbReference>
<dbReference type="eggNOG" id="COG1146">
    <property type="taxonomic scope" value="Bacteria"/>
</dbReference>
<dbReference type="Proteomes" id="UP000028995">
    <property type="component" value="Unassembled WGS sequence"/>
</dbReference>
<keyword evidence="17" id="KW-1185">Reference proteome</keyword>
<evidence type="ECO:0000313" key="15">
    <source>
        <dbReference type="EMBL" id="ATU20266.1"/>
    </source>
</evidence>
<evidence type="ECO:0000256" key="2">
    <source>
        <dbReference type="ARBA" id="ARBA00003532"/>
    </source>
</evidence>
<keyword evidence="8 12" id="KW-0249">Electron transport</keyword>
<evidence type="ECO:0000313" key="16">
    <source>
        <dbReference type="EMBL" id="KFI57836.1"/>
    </source>
</evidence>
<dbReference type="PANTHER" id="PTHR42859:SF2">
    <property type="entry name" value="FERREDOXIN"/>
    <property type="match status" value="1"/>
</dbReference>
<evidence type="ECO:0000256" key="1">
    <source>
        <dbReference type="ARBA" id="ARBA00001966"/>
    </source>
</evidence>
<keyword evidence="10 12" id="KW-0411">Iron-sulfur</keyword>
<dbReference type="AlphaFoldDB" id="A0A087AGD6"/>
<evidence type="ECO:0000256" key="8">
    <source>
        <dbReference type="ARBA" id="ARBA00022982"/>
    </source>
</evidence>
<dbReference type="STRING" id="35760.BCHO_0997"/>
<dbReference type="EMBL" id="CP018044">
    <property type="protein sequence ID" value="ATU20266.1"/>
    <property type="molecule type" value="Genomic_DNA"/>
</dbReference>
<keyword evidence="5 12" id="KW-0004">4Fe-4S</keyword>
<dbReference type="PANTHER" id="PTHR42859">
    <property type="entry name" value="OXIDOREDUCTASE"/>
    <property type="match status" value="1"/>
</dbReference>
<dbReference type="InterPro" id="IPR000813">
    <property type="entry name" value="7Fe_ferredoxin"/>
</dbReference>
<keyword evidence="9 12" id="KW-0408">Iron</keyword>
<evidence type="ECO:0000256" key="3">
    <source>
        <dbReference type="ARBA" id="ARBA00013529"/>
    </source>
</evidence>
<evidence type="ECO:0000259" key="14">
    <source>
        <dbReference type="PROSITE" id="PS51379"/>
    </source>
</evidence>
<evidence type="ECO:0000256" key="13">
    <source>
        <dbReference type="SAM" id="MobiDB-lite"/>
    </source>
</evidence>
<dbReference type="InterPro" id="IPR054830">
    <property type="entry name" value="FdxA_Actino"/>
</dbReference>
<evidence type="ECO:0000313" key="17">
    <source>
        <dbReference type="Proteomes" id="UP000028995"/>
    </source>
</evidence>
<sequence length="107" mass="11643">MAYVIAQPCVDVKDKACVDECPVDCIYEGKRSLYINPNECVDCGACEPVCPTEAIFYEDDLPPQWEWYKDAAIEFFAEVGDLGGAQAAGPIGKDPKRVAELPPQNGA</sequence>
<dbReference type="RefSeq" id="WP_024540987.1">
    <property type="nucleotide sequence ID" value="NZ_CP018044.1"/>
</dbReference>
<dbReference type="KEGG" id="bcho:BcFMB_04250"/>
<keyword evidence="7" id="KW-0677">Repeat</keyword>
<evidence type="ECO:0000256" key="11">
    <source>
        <dbReference type="ARBA" id="ARBA00023291"/>
    </source>
</evidence>
<gene>
    <name evidence="15" type="ORF">BcFMB_04250</name>
    <name evidence="16" type="ORF">BCHO_0997</name>
</gene>
<dbReference type="PRINTS" id="PR00354">
    <property type="entry name" value="7FE8SFRDOXIN"/>
</dbReference>
<dbReference type="Gene3D" id="3.30.70.20">
    <property type="match status" value="1"/>
</dbReference>
<dbReference type="GO" id="GO:0046872">
    <property type="term" value="F:metal ion binding"/>
    <property type="evidence" value="ECO:0007669"/>
    <property type="project" value="UniProtKB-UniRule"/>
</dbReference>
<dbReference type="EMBL" id="JGYU01000003">
    <property type="protein sequence ID" value="KFI57836.1"/>
    <property type="molecule type" value="Genomic_DNA"/>
</dbReference>
<reference evidence="15 18" key="2">
    <citation type="submission" date="2016-11" db="EMBL/GenBank/DDBJ databases">
        <title>complete genome sequence of Bifidobacterium choerinum strain FMB-1.</title>
        <authorList>
            <person name="Park C.-S."/>
            <person name="Jung D.-H."/>
            <person name="Choi D.-S."/>
        </authorList>
    </citation>
    <scope>NUCLEOTIDE SEQUENCE [LARGE SCALE GENOMIC DNA]</scope>
    <source>
        <strain evidence="15 18">FMB-1</strain>
    </source>
</reference>
<evidence type="ECO:0000256" key="10">
    <source>
        <dbReference type="ARBA" id="ARBA00023014"/>
    </source>
</evidence>
<dbReference type="OrthoDB" id="9803397at2"/>
<dbReference type="SUPFAM" id="SSF54862">
    <property type="entry name" value="4Fe-4S ferredoxins"/>
    <property type="match status" value="1"/>
</dbReference>
<evidence type="ECO:0000256" key="5">
    <source>
        <dbReference type="ARBA" id="ARBA00022485"/>
    </source>
</evidence>
<evidence type="ECO:0000256" key="4">
    <source>
        <dbReference type="ARBA" id="ARBA00022448"/>
    </source>
</evidence>
<feature type="domain" description="4Fe-4S ferredoxin-type" evidence="14">
    <location>
        <begin position="31"/>
        <end position="60"/>
    </location>
</feature>
<proteinExistence type="predicted"/>
<dbReference type="GO" id="GO:0051538">
    <property type="term" value="F:3 iron, 4 sulfur cluster binding"/>
    <property type="evidence" value="ECO:0007669"/>
    <property type="project" value="UniProtKB-UniRule"/>
</dbReference>
<dbReference type="InterPro" id="IPR050294">
    <property type="entry name" value="RnfB_subfamily"/>
</dbReference>
<accession>A0A087AGD6</accession>
<dbReference type="InterPro" id="IPR017896">
    <property type="entry name" value="4Fe4S_Fe-S-bd"/>
</dbReference>
<name>A0A087AGD6_9BIFI</name>
<dbReference type="PROSITE" id="PS51379">
    <property type="entry name" value="4FE4S_FER_2"/>
    <property type="match status" value="1"/>
</dbReference>